<dbReference type="InterPro" id="IPR050347">
    <property type="entry name" value="Bact_Beta-galactosidase"/>
</dbReference>
<dbReference type="Gene3D" id="2.60.40.10">
    <property type="entry name" value="Immunoglobulins"/>
    <property type="match status" value="2"/>
</dbReference>
<evidence type="ECO:0000256" key="7">
    <source>
        <dbReference type="ARBA" id="ARBA00032230"/>
    </source>
</evidence>
<dbReference type="Gene3D" id="2.70.98.10">
    <property type="match status" value="1"/>
</dbReference>
<feature type="domain" description="Beta galactosidase small chain/" evidence="9">
    <location>
        <begin position="731"/>
        <end position="1002"/>
    </location>
</feature>
<dbReference type="Proteomes" id="UP000325827">
    <property type="component" value="Unassembled WGS sequence"/>
</dbReference>
<dbReference type="InterPro" id="IPR023232">
    <property type="entry name" value="Glyco_hydro_2_AS"/>
</dbReference>
<dbReference type="InterPro" id="IPR006104">
    <property type="entry name" value="Glyco_hydro_2_N"/>
</dbReference>
<dbReference type="InterPro" id="IPR014718">
    <property type="entry name" value="GH-type_carb-bd"/>
</dbReference>
<evidence type="ECO:0000256" key="3">
    <source>
        <dbReference type="ARBA" id="ARBA00012756"/>
    </source>
</evidence>
<dbReference type="GO" id="GO:0030246">
    <property type="term" value="F:carbohydrate binding"/>
    <property type="evidence" value="ECO:0007669"/>
    <property type="project" value="InterPro"/>
</dbReference>
<keyword evidence="5" id="KW-0378">Hydrolase</keyword>
<evidence type="ECO:0000256" key="5">
    <source>
        <dbReference type="ARBA" id="ARBA00022801"/>
    </source>
</evidence>
<dbReference type="GO" id="GO:0009341">
    <property type="term" value="C:beta-galactosidase complex"/>
    <property type="evidence" value="ECO:0007669"/>
    <property type="project" value="InterPro"/>
</dbReference>
<dbReference type="EMBL" id="VYSA01000002">
    <property type="protein sequence ID" value="KAA9108158.1"/>
    <property type="molecule type" value="Genomic_DNA"/>
</dbReference>
<gene>
    <name evidence="10" type="ORF">F6B43_12185</name>
</gene>
<comment type="similarity">
    <text evidence="2">Belongs to the glycosyl hydrolase 2 family.</text>
</comment>
<dbReference type="SUPFAM" id="SSF49785">
    <property type="entry name" value="Galactose-binding domain-like"/>
    <property type="match status" value="1"/>
</dbReference>
<dbReference type="Pfam" id="PF02836">
    <property type="entry name" value="Glyco_hydro_2_C"/>
    <property type="match status" value="1"/>
</dbReference>
<dbReference type="InterPro" id="IPR004199">
    <property type="entry name" value="B-gal_small/dom_5"/>
</dbReference>
<dbReference type="InterPro" id="IPR006103">
    <property type="entry name" value="Glyco_hydro_2_cat"/>
</dbReference>
<evidence type="ECO:0000256" key="6">
    <source>
        <dbReference type="ARBA" id="ARBA00023295"/>
    </source>
</evidence>
<evidence type="ECO:0000256" key="8">
    <source>
        <dbReference type="SAM" id="MobiDB-lite"/>
    </source>
</evidence>
<dbReference type="EC" id="3.2.1.23" evidence="3"/>
<comment type="caution">
    <text evidence="10">The sequence shown here is derived from an EMBL/GenBank/DDBJ whole genome shotgun (WGS) entry which is preliminary data.</text>
</comment>
<name>A0A5J5J4H5_9MICO</name>
<dbReference type="InterPro" id="IPR006101">
    <property type="entry name" value="Glyco_hydro_2"/>
</dbReference>
<dbReference type="RefSeq" id="WP_150449190.1">
    <property type="nucleotide sequence ID" value="NZ_VYSA01000002.1"/>
</dbReference>
<dbReference type="Gene3D" id="2.60.120.260">
    <property type="entry name" value="Galactose-binding domain-like"/>
    <property type="match status" value="1"/>
</dbReference>
<dbReference type="GO" id="GO:0005990">
    <property type="term" value="P:lactose catabolic process"/>
    <property type="evidence" value="ECO:0007669"/>
    <property type="project" value="TreeGrafter"/>
</dbReference>
<accession>A0A5J5J4H5</accession>
<comment type="catalytic activity">
    <reaction evidence="1">
        <text>Hydrolysis of terminal non-reducing beta-D-galactose residues in beta-D-galactosides.</text>
        <dbReference type="EC" id="3.2.1.23"/>
    </reaction>
</comment>
<evidence type="ECO:0000256" key="4">
    <source>
        <dbReference type="ARBA" id="ARBA00013303"/>
    </source>
</evidence>
<dbReference type="InterPro" id="IPR032312">
    <property type="entry name" value="LacZ_4"/>
</dbReference>
<evidence type="ECO:0000313" key="11">
    <source>
        <dbReference type="Proteomes" id="UP000325827"/>
    </source>
</evidence>
<keyword evidence="6" id="KW-0326">Glycosidase</keyword>
<reference evidence="11" key="1">
    <citation type="submission" date="2019-09" db="EMBL/GenBank/DDBJ databases">
        <title>Mumia zhuanghuii sp. nov. isolated from the intestinal contents of plateau pika (Ochotona curzoniae) in the Qinghai-Tibet plateau of China.</title>
        <authorList>
            <person name="Tian Z."/>
        </authorList>
    </citation>
    <scope>NUCLEOTIDE SEQUENCE [LARGE SCALE GENOMIC DNA]</scope>
    <source>
        <strain evidence="11">JCM 30598</strain>
    </source>
</reference>
<dbReference type="GO" id="GO:0004565">
    <property type="term" value="F:beta-galactosidase activity"/>
    <property type="evidence" value="ECO:0007669"/>
    <property type="project" value="UniProtKB-EC"/>
</dbReference>
<dbReference type="PANTHER" id="PTHR46323:SF2">
    <property type="entry name" value="BETA-GALACTOSIDASE"/>
    <property type="match status" value="1"/>
</dbReference>
<feature type="compositionally biased region" description="Basic and acidic residues" evidence="8">
    <location>
        <begin position="1"/>
        <end position="10"/>
    </location>
</feature>
<dbReference type="PANTHER" id="PTHR46323">
    <property type="entry name" value="BETA-GALACTOSIDASE"/>
    <property type="match status" value="1"/>
</dbReference>
<dbReference type="SUPFAM" id="SSF49303">
    <property type="entry name" value="beta-Galactosidase/glucuronidase domain"/>
    <property type="match status" value="2"/>
</dbReference>
<evidence type="ECO:0000256" key="2">
    <source>
        <dbReference type="ARBA" id="ARBA00007401"/>
    </source>
</evidence>
<feature type="region of interest" description="Disordered" evidence="8">
    <location>
        <begin position="1"/>
        <end position="31"/>
    </location>
</feature>
<dbReference type="SUPFAM" id="SSF51445">
    <property type="entry name" value="(Trans)glycosidases"/>
    <property type="match status" value="1"/>
</dbReference>
<proteinExistence type="inferred from homology"/>
<organism evidence="10 11">
    <name type="scientific">Microbacterium rhizomatis</name>
    <dbReference type="NCBI Taxonomy" id="1631477"/>
    <lineage>
        <taxon>Bacteria</taxon>
        <taxon>Bacillati</taxon>
        <taxon>Actinomycetota</taxon>
        <taxon>Actinomycetes</taxon>
        <taxon>Micrococcales</taxon>
        <taxon>Microbacteriaceae</taxon>
        <taxon>Microbacterium</taxon>
    </lineage>
</organism>
<dbReference type="OrthoDB" id="9762066at2"/>
<protein>
    <recommendedName>
        <fullName evidence="4">Beta-galactosidase</fullName>
        <ecNumber evidence="3">3.2.1.23</ecNumber>
    </recommendedName>
    <alternativeName>
        <fullName evidence="7">Lactase</fullName>
    </alternativeName>
</protein>
<dbReference type="SMART" id="SM01038">
    <property type="entry name" value="Bgal_small_N"/>
    <property type="match status" value="1"/>
</dbReference>
<dbReference type="Gene3D" id="3.20.20.80">
    <property type="entry name" value="Glycosidases"/>
    <property type="match status" value="1"/>
</dbReference>
<dbReference type="PROSITE" id="PS00608">
    <property type="entry name" value="GLYCOSYL_HYDROL_F2_2"/>
    <property type="match status" value="1"/>
</dbReference>
<dbReference type="SUPFAM" id="SSF74650">
    <property type="entry name" value="Galactose mutarotase-like"/>
    <property type="match status" value="1"/>
</dbReference>
<dbReference type="AlphaFoldDB" id="A0A5J5J4H5"/>
<evidence type="ECO:0000256" key="1">
    <source>
        <dbReference type="ARBA" id="ARBA00001412"/>
    </source>
</evidence>
<sequence>MSTEDRDRLPYWESTEPGAGRRAPRADAVSDARARSLNGRWRFRLSPTAAGTGDAFLAPDFDDSTWDEMPVPSHWVLEEFTPLAGGTARSMRGTAEGPLYTNTAYPIPLDAPRVPTENPTGDYRFVFDLPEGWGDSVLRFQGVDSCAKVWMNGRELGWSNGSRLPFEFDAPVIPGRNVLSVRVHRWSSGTYLEDQDMWWLPGIFRDVELIERPRGAIDDHFVHADYDASTGLGTLRVDASADAVVEIAELGIRMATGETAEVAVEPWSADSPRLYRGTLSSAGETVALAVGFRHVEIIDGVFTVNGRAVTLHGVNRHEHHPDTGRALDRETMIRDIVLMKRANIDAVRTSHYPPHPEFLRLCDEYGLWVVLECDLETHGFIYAGWEGNPPAEPRWRDALMDRLYRTVERDKNHPSIVIWSLANESWVGDAFTEMRRWLDRRDPSRPVLYERDPRYRDSDFYSLMYPSLELLEQIGRREEPRGGRLGMHGIVFDDDGESDSDGVADADDARRRTLPFLLVEYAHAMGNGPGSLRDYQRIIDAHDRLCGGFVWEWIDHGFTAVAPDGTSFIMHGDDVDYEPRGGRFSLHGVVFSDRTPTPALTELAKAYEPIRIEVGDEIRISNRRHSADASDLRFAWRLEHDGIEAASGMLAVAALAPGESIDLALPPEASAPAGARLGVLTVEARTARDALWAPAGHVVAWGQRVIDEPVAAASAILPVRGSGAPAHGEIALGAARFDGATGRLRRLGDLELDGPWLDLHRAPTENDHGQGALNDLAAVWSATGMDRMLHRTDLVEHGAEWLRVAGRTAPTTHPHGVEWTMLWWTDGDGIVLDVDVDFVGPWADTPYMHRDIWVPRLGLLFALPGELDRVEWLGRGPGETYADSYEGSQLGRFARSIDDLQAPYPVPQENGNHVQTRWLEVRGAGSTALRVEGRPAFDFTARRWTSLDLQRAAKPFELRDSGRVWLNLDHAQQGVGSASVGPALPERYRIPRQRTSWSLRMGAVAR</sequence>
<evidence type="ECO:0000313" key="10">
    <source>
        <dbReference type="EMBL" id="KAA9108158.1"/>
    </source>
</evidence>
<dbReference type="InterPro" id="IPR011013">
    <property type="entry name" value="Gal_mutarotase_sf_dom"/>
</dbReference>
<dbReference type="PRINTS" id="PR00132">
    <property type="entry name" value="GLHYDRLASE2"/>
</dbReference>
<keyword evidence="11" id="KW-1185">Reference proteome</keyword>
<dbReference type="InterPro" id="IPR017853">
    <property type="entry name" value="GH"/>
</dbReference>
<dbReference type="Pfam" id="PF16353">
    <property type="entry name" value="LacZ_4"/>
    <property type="match status" value="1"/>
</dbReference>
<dbReference type="Pfam" id="PF02929">
    <property type="entry name" value="Bgal_small_N"/>
    <property type="match status" value="1"/>
</dbReference>
<dbReference type="Pfam" id="PF02837">
    <property type="entry name" value="Glyco_hydro_2_N"/>
    <property type="match status" value="1"/>
</dbReference>
<dbReference type="InterPro" id="IPR036156">
    <property type="entry name" value="Beta-gal/glucu_dom_sf"/>
</dbReference>
<dbReference type="InterPro" id="IPR013783">
    <property type="entry name" value="Ig-like_fold"/>
</dbReference>
<evidence type="ECO:0000259" key="9">
    <source>
        <dbReference type="SMART" id="SM01038"/>
    </source>
</evidence>
<dbReference type="InterPro" id="IPR008979">
    <property type="entry name" value="Galactose-bd-like_sf"/>
</dbReference>